<dbReference type="InterPro" id="IPR018895">
    <property type="entry name" value="DUF2474"/>
</dbReference>
<reference evidence="2 3" key="1">
    <citation type="submission" date="2019-11" db="EMBL/GenBank/DDBJ databases">
        <authorList>
            <person name="Dong K."/>
        </authorList>
    </citation>
    <scope>NUCLEOTIDE SEQUENCE [LARGE SCALE GENOMIC DNA]</scope>
    <source>
        <strain evidence="2 3">NBRC 112902</strain>
    </source>
</reference>
<keyword evidence="3" id="KW-1185">Reference proteome</keyword>
<gene>
    <name evidence="2" type="ORF">GL300_25915</name>
</gene>
<keyword evidence="1" id="KW-1133">Transmembrane helix</keyword>
<dbReference type="Proteomes" id="UP000449846">
    <property type="component" value="Unassembled WGS sequence"/>
</dbReference>
<evidence type="ECO:0000313" key="3">
    <source>
        <dbReference type="Proteomes" id="UP000449846"/>
    </source>
</evidence>
<evidence type="ECO:0000313" key="2">
    <source>
        <dbReference type="EMBL" id="MTH62607.1"/>
    </source>
</evidence>
<feature type="transmembrane region" description="Helical" evidence="1">
    <location>
        <begin position="21"/>
        <end position="40"/>
    </location>
</feature>
<keyword evidence="1" id="KW-0812">Transmembrane</keyword>
<dbReference type="EMBL" id="WMIG01000048">
    <property type="protein sequence ID" value="MTH62607.1"/>
    <property type="molecule type" value="Genomic_DNA"/>
</dbReference>
<name>A0A844HWB2_9RHOB</name>
<keyword evidence="1" id="KW-0472">Membrane</keyword>
<proteinExistence type="predicted"/>
<accession>A0A844HWB2</accession>
<sequence>MDAPQSRQSRQPRQWLRRIGWLVLIWAASVLALGAVALLFRGVMSMAGMTG</sequence>
<dbReference type="AlphaFoldDB" id="A0A844HWB2"/>
<dbReference type="RefSeq" id="WP_155042550.1">
    <property type="nucleotide sequence ID" value="NZ_JBHGCD010000055.1"/>
</dbReference>
<comment type="caution">
    <text evidence="2">The sequence shown here is derived from an EMBL/GenBank/DDBJ whole genome shotgun (WGS) entry which is preliminary data.</text>
</comment>
<protein>
    <submittedName>
        <fullName evidence="2">DUF2474 family protein</fullName>
    </submittedName>
</protein>
<organism evidence="2 3">
    <name type="scientific">Paracoccus litorisediminis</name>
    <dbReference type="NCBI Taxonomy" id="2006130"/>
    <lineage>
        <taxon>Bacteria</taxon>
        <taxon>Pseudomonadati</taxon>
        <taxon>Pseudomonadota</taxon>
        <taxon>Alphaproteobacteria</taxon>
        <taxon>Rhodobacterales</taxon>
        <taxon>Paracoccaceae</taxon>
        <taxon>Paracoccus</taxon>
    </lineage>
</organism>
<dbReference type="Pfam" id="PF10617">
    <property type="entry name" value="DUF2474"/>
    <property type="match status" value="1"/>
</dbReference>
<evidence type="ECO:0000256" key="1">
    <source>
        <dbReference type="SAM" id="Phobius"/>
    </source>
</evidence>